<dbReference type="RefSeq" id="WP_290194179.1">
    <property type="nucleotide sequence ID" value="NZ_CP047654.1"/>
</dbReference>
<evidence type="ECO:0000256" key="2">
    <source>
        <dbReference type="ARBA" id="ARBA00012962"/>
    </source>
</evidence>
<feature type="domain" description="SDH C-terminal" evidence="7">
    <location>
        <begin position="235"/>
        <end position="265"/>
    </location>
</feature>
<evidence type="ECO:0000256" key="1">
    <source>
        <dbReference type="ARBA" id="ARBA00004871"/>
    </source>
</evidence>
<evidence type="ECO:0000259" key="5">
    <source>
        <dbReference type="Pfam" id="PF01488"/>
    </source>
</evidence>
<comment type="catalytic activity">
    <reaction evidence="4">
        <text>shikimate + NADP(+) = 3-dehydroshikimate + NADPH + H(+)</text>
        <dbReference type="Rhea" id="RHEA:17737"/>
        <dbReference type="ChEBI" id="CHEBI:15378"/>
        <dbReference type="ChEBI" id="CHEBI:16630"/>
        <dbReference type="ChEBI" id="CHEBI:36208"/>
        <dbReference type="ChEBI" id="CHEBI:57783"/>
        <dbReference type="ChEBI" id="CHEBI:58349"/>
        <dbReference type="EC" id="1.1.1.25"/>
    </reaction>
</comment>
<dbReference type="InterPro" id="IPR022893">
    <property type="entry name" value="Shikimate_DH_fam"/>
</dbReference>
<dbReference type="Pfam" id="PF01488">
    <property type="entry name" value="Shikimate_DH"/>
    <property type="match status" value="1"/>
</dbReference>
<dbReference type="InterPro" id="IPR013708">
    <property type="entry name" value="Shikimate_DH-bd_N"/>
</dbReference>
<evidence type="ECO:0000256" key="4">
    <source>
        <dbReference type="ARBA" id="ARBA00049442"/>
    </source>
</evidence>
<feature type="domain" description="Quinate/shikimate 5-dehydrogenase/glutamyl-tRNA reductase" evidence="5">
    <location>
        <begin position="117"/>
        <end position="194"/>
    </location>
</feature>
<gene>
    <name evidence="8" type="ORF">J2S39_001111</name>
</gene>
<evidence type="ECO:0000313" key="9">
    <source>
        <dbReference type="Proteomes" id="UP001180840"/>
    </source>
</evidence>
<reference evidence="8" key="1">
    <citation type="submission" date="2023-07" db="EMBL/GenBank/DDBJ databases">
        <title>Sequencing the genomes of 1000 actinobacteria strains.</title>
        <authorList>
            <person name="Klenk H.-P."/>
        </authorList>
    </citation>
    <scope>NUCLEOTIDE SEQUENCE</scope>
    <source>
        <strain evidence="8">DSM 107476</strain>
    </source>
</reference>
<dbReference type="Pfam" id="PF08501">
    <property type="entry name" value="Shikimate_dh_N"/>
    <property type="match status" value="1"/>
</dbReference>
<dbReference type="Gene3D" id="3.40.50.10860">
    <property type="entry name" value="Leucine Dehydrogenase, chain A, domain 1"/>
    <property type="match status" value="1"/>
</dbReference>
<sequence>MPRAAVLGSPITHSLSPVLHTAGYDALGLEDWSYERIEMTADQVADFLAGPGRDYAGFSVTMPNKFAALEAATEVTERARAIGSANTLVPIDGGWRADNTDCEGIAGALRELLGEDARPRHALILGAGGTARPALWALADLGVREVTVVNRSDRRAQLQELADARDIQLAFVSFDVDLAELALTADVIISTVPSAALEGLEPMLGHTAVLDVIYDPWPTPLTVRAAANGYPIVGGHVMLAHQSFSQFEQFTGRKAPRERMRDALEGTLQ</sequence>
<dbReference type="InterPro" id="IPR046346">
    <property type="entry name" value="Aminoacid_DH-like_N_sf"/>
</dbReference>
<dbReference type="SUPFAM" id="SSF51735">
    <property type="entry name" value="NAD(P)-binding Rossmann-fold domains"/>
    <property type="match status" value="1"/>
</dbReference>
<dbReference type="CDD" id="cd01065">
    <property type="entry name" value="NAD_bind_Shikimate_DH"/>
    <property type="match status" value="1"/>
</dbReference>
<dbReference type="NCBIfam" id="NF001311">
    <property type="entry name" value="PRK00258.1-3"/>
    <property type="match status" value="1"/>
</dbReference>
<comment type="caution">
    <text evidence="8">The sequence shown here is derived from an EMBL/GenBank/DDBJ whole genome shotgun (WGS) entry which is preliminary data.</text>
</comment>
<keyword evidence="9" id="KW-1185">Reference proteome</keyword>
<comment type="pathway">
    <text evidence="1">Metabolic intermediate biosynthesis; chorismate biosynthesis; chorismate from D-erythrose 4-phosphate and phosphoenolpyruvate: step 4/7.</text>
</comment>
<accession>A0ABU1ZXE3</accession>
<dbReference type="InterPro" id="IPR006151">
    <property type="entry name" value="Shikm_DH/Glu-tRNA_Rdtase"/>
</dbReference>
<proteinExistence type="predicted"/>
<keyword evidence="3" id="KW-0028">Amino-acid biosynthesis</keyword>
<feature type="domain" description="Shikimate dehydrogenase substrate binding N-terminal" evidence="6">
    <location>
        <begin position="6"/>
        <end position="88"/>
    </location>
</feature>
<dbReference type="InterPro" id="IPR010110">
    <property type="entry name" value="Shikimate_DH_AroM-type"/>
</dbReference>
<name>A0ABU1ZXE3_9CORY</name>
<dbReference type="PANTHER" id="PTHR21089:SF1">
    <property type="entry name" value="BIFUNCTIONAL 3-DEHYDROQUINATE DEHYDRATASE_SHIKIMATE DEHYDROGENASE, CHLOROPLASTIC"/>
    <property type="match status" value="1"/>
</dbReference>
<dbReference type="PANTHER" id="PTHR21089">
    <property type="entry name" value="SHIKIMATE DEHYDROGENASE"/>
    <property type="match status" value="1"/>
</dbReference>
<dbReference type="Gene3D" id="3.40.50.720">
    <property type="entry name" value="NAD(P)-binding Rossmann-like Domain"/>
    <property type="match status" value="1"/>
</dbReference>
<dbReference type="NCBIfam" id="TIGR01809">
    <property type="entry name" value="Shik-DH-AROM"/>
    <property type="match status" value="1"/>
</dbReference>
<organism evidence="8 9">
    <name type="scientific">Corynebacterium guangdongense</name>
    <dbReference type="NCBI Taxonomy" id="1783348"/>
    <lineage>
        <taxon>Bacteria</taxon>
        <taxon>Bacillati</taxon>
        <taxon>Actinomycetota</taxon>
        <taxon>Actinomycetes</taxon>
        <taxon>Mycobacteriales</taxon>
        <taxon>Corynebacteriaceae</taxon>
        <taxon>Corynebacterium</taxon>
    </lineage>
</organism>
<dbReference type="GO" id="GO:0004764">
    <property type="term" value="F:shikimate 3-dehydrogenase (NADP+) activity"/>
    <property type="evidence" value="ECO:0007669"/>
    <property type="project" value="UniProtKB-EC"/>
</dbReference>
<dbReference type="Proteomes" id="UP001180840">
    <property type="component" value="Unassembled WGS sequence"/>
</dbReference>
<evidence type="ECO:0000259" key="7">
    <source>
        <dbReference type="Pfam" id="PF18317"/>
    </source>
</evidence>
<dbReference type="EMBL" id="JAVDXZ010000001">
    <property type="protein sequence ID" value="MDR7329435.1"/>
    <property type="molecule type" value="Genomic_DNA"/>
</dbReference>
<dbReference type="SUPFAM" id="SSF53223">
    <property type="entry name" value="Aminoacid dehydrogenase-like, N-terminal domain"/>
    <property type="match status" value="1"/>
</dbReference>
<keyword evidence="8" id="KW-0560">Oxidoreductase</keyword>
<dbReference type="InterPro" id="IPR036291">
    <property type="entry name" value="NAD(P)-bd_dom_sf"/>
</dbReference>
<evidence type="ECO:0000256" key="3">
    <source>
        <dbReference type="ARBA" id="ARBA00023141"/>
    </source>
</evidence>
<dbReference type="Pfam" id="PF18317">
    <property type="entry name" value="SDH_C"/>
    <property type="match status" value="1"/>
</dbReference>
<evidence type="ECO:0000313" key="8">
    <source>
        <dbReference type="EMBL" id="MDR7329435.1"/>
    </source>
</evidence>
<keyword evidence="3" id="KW-0057">Aromatic amino acid biosynthesis</keyword>
<dbReference type="InterPro" id="IPR041121">
    <property type="entry name" value="SDH_C"/>
</dbReference>
<evidence type="ECO:0000259" key="6">
    <source>
        <dbReference type="Pfam" id="PF08501"/>
    </source>
</evidence>
<dbReference type="EC" id="1.1.1.25" evidence="2"/>
<protein>
    <recommendedName>
        <fullName evidence="2">shikimate dehydrogenase (NADP(+))</fullName>
        <ecNumber evidence="2">1.1.1.25</ecNumber>
    </recommendedName>
</protein>